<keyword evidence="3" id="KW-0479">Metal-binding</keyword>
<evidence type="ECO:0000256" key="3">
    <source>
        <dbReference type="ARBA" id="ARBA00022723"/>
    </source>
</evidence>
<dbReference type="Gene3D" id="1.10.238.10">
    <property type="entry name" value="EF-hand"/>
    <property type="match status" value="2"/>
</dbReference>
<dbReference type="InterPro" id="IPR002048">
    <property type="entry name" value="EF_hand_dom"/>
</dbReference>
<reference evidence="7" key="1">
    <citation type="submission" date="2015-04" db="UniProtKB">
        <authorList>
            <consortium name="EnsemblPlants"/>
        </authorList>
    </citation>
    <scope>IDENTIFICATION</scope>
</reference>
<dbReference type="FunFam" id="1.10.238.10:FF:000251">
    <property type="entry name" value="Calmodulin-related protein 97A"/>
    <property type="match status" value="1"/>
</dbReference>
<evidence type="ECO:0000259" key="6">
    <source>
        <dbReference type="PROSITE" id="PS50222"/>
    </source>
</evidence>
<evidence type="ECO:0000256" key="5">
    <source>
        <dbReference type="ARBA" id="ARBA00022837"/>
    </source>
</evidence>
<keyword evidence="8" id="KW-1185">Reference proteome</keyword>
<feature type="domain" description="EF-hand" evidence="6">
    <location>
        <begin position="121"/>
        <end position="153"/>
    </location>
</feature>
<comment type="similarity">
    <text evidence="2">Belongs to the calmodulin family.</text>
</comment>
<accession>A0A0E0KIA5</accession>
<feature type="domain" description="EF-hand" evidence="6">
    <location>
        <begin position="85"/>
        <end position="120"/>
    </location>
</feature>
<dbReference type="InterPro" id="IPR011992">
    <property type="entry name" value="EF-hand-dom_pair"/>
</dbReference>
<dbReference type="Proteomes" id="UP000026962">
    <property type="component" value="Chromosome 3"/>
</dbReference>
<dbReference type="CDD" id="cd00051">
    <property type="entry name" value="EFh"/>
    <property type="match status" value="2"/>
</dbReference>
<evidence type="ECO:0000256" key="1">
    <source>
        <dbReference type="ARBA" id="ARBA00003291"/>
    </source>
</evidence>
<feature type="domain" description="EF-hand" evidence="6">
    <location>
        <begin position="44"/>
        <end position="79"/>
    </location>
</feature>
<dbReference type="SMART" id="SM00054">
    <property type="entry name" value="EFh"/>
    <property type="match status" value="4"/>
</dbReference>
<dbReference type="eggNOG" id="KOG0027">
    <property type="taxonomic scope" value="Eukaryota"/>
</dbReference>
<proteinExistence type="inferred from homology"/>
<organism evidence="7">
    <name type="scientific">Oryza punctata</name>
    <name type="common">Red rice</name>
    <dbReference type="NCBI Taxonomy" id="4537"/>
    <lineage>
        <taxon>Eukaryota</taxon>
        <taxon>Viridiplantae</taxon>
        <taxon>Streptophyta</taxon>
        <taxon>Embryophyta</taxon>
        <taxon>Tracheophyta</taxon>
        <taxon>Spermatophyta</taxon>
        <taxon>Magnoliopsida</taxon>
        <taxon>Liliopsida</taxon>
        <taxon>Poales</taxon>
        <taxon>Poaceae</taxon>
        <taxon>BOP clade</taxon>
        <taxon>Oryzoideae</taxon>
        <taxon>Oryzeae</taxon>
        <taxon>Oryzinae</taxon>
        <taxon>Oryza</taxon>
    </lineage>
</organism>
<dbReference type="Gramene" id="OPUNC03G29250.1">
    <property type="protein sequence ID" value="OPUNC03G29250.1"/>
    <property type="gene ID" value="OPUNC03G29250"/>
</dbReference>
<dbReference type="PANTHER" id="PTHR23048">
    <property type="entry name" value="MYOSIN LIGHT CHAIN 1, 3"/>
    <property type="match status" value="1"/>
</dbReference>
<dbReference type="PROSITE" id="PS00018">
    <property type="entry name" value="EF_HAND_1"/>
    <property type="match status" value="4"/>
</dbReference>
<name>A0A0E0KIA5_ORYPU</name>
<evidence type="ECO:0000313" key="7">
    <source>
        <dbReference type="EnsemblPlants" id="OPUNC03G29250.1"/>
    </source>
</evidence>
<dbReference type="EnsemblPlants" id="OPUNC03G29250.1">
    <property type="protein sequence ID" value="OPUNC03G29250.1"/>
    <property type="gene ID" value="OPUNC03G29250"/>
</dbReference>
<keyword evidence="4" id="KW-0677">Repeat</keyword>
<dbReference type="GO" id="GO:0005509">
    <property type="term" value="F:calcium ion binding"/>
    <property type="evidence" value="ECO:0007669"/>
    <property type="project" value="InterPro"/>
</dbReference>
<sequence length="153" mass="17326">MADRLTEEQIEQLKEVFAFFDKNNDGVITSEELGEVLSSLGQNHSEAELKRIIKEADADGNGVIDFHEFLNLMAHSWLKNDQGPDSEEQLMEAFQLFDKDGDGYISAAELREVMIGLEKGTTDQEIGEMIKDADLDDDGRVSYEEFKQLMLDM</sequence>
<evidence type="ECO:0000313" key="8">
    <source>
        <dbReference type="Proteomes" id="UP000026962"/>
    </source>
</evidence>
<evidence type="ECO:0000256" key="2">
    <source>
        <dbReference type="ARBA" id="ARBA00009763"/>
    </source>
</evidence>
<dbReference type="STRING" id="4537.A0A0E0KIA5"/>
<comment type="function">
    <text evidence="1">Potential calcium sensor.</text>
</comment>
<dbReference type="HOGENOM" id="CLU_061288_2_0_1"/>
<feature type="domain" description="EF-hand" evidence="6">
    <location>
        <begin position="8"/>
        <end position="43"/>
    </location>
</feature>
<evidence type="ECO:0000256" key="4">
    <source>
        <dbReference type="ARBA" id="ARBA00022737"/>
    </source>
</evidence>
<dbReference type="InterPro" id="IPR050230">
    <property type="entry name" value="CALM/Myosin/TropC-like"/>
</dbReference>
<dbReference type="Pfam" id="PF13499">
    <property type="entry name" value="EF-hand_7"/>
    <property type="match status" value="2"/>
</dbReference>
<dbReference type="SUPFAM" id="SSF47473">
    <property type="entry name" value="EF-hand"/>
    <property type="match status" value="1"/>
</dbReference>
<protein>
    <recommendedName>
        <fullName evidence="6">EF-hand domain-containing protein</fullName>
    </recommendedName>
</protein>
<dbReference type="InterPro" id="IPR018247">
    <property type="entry name" value="EF_Hand_1_Ca_BS"/>
</dbReference>
<keyword evidence="5" id="KW-0106">Calcium</keyword>
<dbReference type="PANTHER" id="PTHR23048:SF0">
    <property type="entry name" value="CALMODULIN LIKE 3"/>
    <property type="match status" value="1"/>
</dbReference>
<dbReference type="PROSITE" id="PS50222">
    <property type="entry name" value="EF_HAND_2"/>
    <property type="match status" value="4"/>
</dbReference>
<dbReference type="OMA" id="HSWLKND"/>
<reference evidence="7" key="2">
    <citation type="submission" date="2018-05" db="EMBL/GenBank/DDBJ databases">
        <title>OpunRS2 (Oryza punctata Reference Sequence Version 2).</title>
        <authorList>
            <person name="Zhang J."/>
            <person name="Kudrna D."/>
            <person name="Lee S."/>
            <person name="Talag J."/>
            <person name="Welchert J."/>
            <person name="Wing R.A."/>
        </authorList>
    </citation>
    <scope>NUCLEOTIDE SEQUENCE [LARGE SCALE GENOMIC DNA]</scope>
</reference>
<dbReference type="AlphaFoldDB" id="A0A0E0KIA5"/>
<dbReference type="GO" id="GO:0016460">
    <property type="term" value="C:myosin II complex"/>
    <property type="evidence" value="ECO:0007669"/>
    <property type="project" value="TreeGrafter"/>
</dbReference>
<dbReference type="FunFam" id="1.10.238.10:FF:000181">
    <property type="entry name" value="CALML5 isoform 1"/>
    <property type="match status" value="1"/>
</dbReference>